<dbReference type="RefSeq" id="WP_094941941.1">
    <property type="nucleotide sequence ID" value="NZ_NOKQ01000187.1"/>
</dbReference>
<keyword evidence="2" id="KW-0963">Cytoplasm</keyword>
<evidence type="ECO:0000313" key="15">
    <source>
        <dbReference type="Proteomes" id="UP000217065"/>
    </source>
</evidence>
<keyword evidence="15" id="KW-1185">Reference proteome</keyword>
<sequence length="626" mass="71598">MSQLIIQSLKKTVGEKTLFDSIEFTIYKGEKIGLVGKNGSGKSTLLQILAKRLEADHVVMDHPKDYSISYLEQQPSLPAGKSVLESMFSGDLEVMRLNRAYEEARLAAELDSTNMKLIETLLTIQQQMEEKNGWEVNTAAKQALTKLGIEDFTQDAGTLSGGQQKRVALARALIEPHDLLLLDEPTNHLDVESTVALEELVKSYKGAVLFVTHDRVFLDQISTSILEIDQQQLFRYKGNYEQYLENKAIRYEQQQAEHSKIQNLYRNELKWVRRGAKARTTKQKARLDRFDDIQVKAKQKVSVADLEVNLSSSRLGKKVMEGHQLGKQFGDRRLFSDFSFLLQNKDRIGIVGENGAGKTTLFSILAGLEEPTSGELDRGQTVKIGYFTQELPEFDSNQRVLHYITEESNSIESTTGERFSAVQMLEQFLFPTSTHGTQIRKLSGGEKKRLFLLKLLIQQPNVLLLDEPTNDLDLDTLTVLENYLDTFPGVVLTISHDRYFVDRVTNKLWILENGHVTQTLDSFEEYLEQRKAQVKEEKMEEVTASPEPEVKEKKKRLSYNEKKEWETIEDEIAKLEQRITELQQQIDQAGSNYETIRVASLQLEETEAILEEKMERWAYLEEIVSS</sequence>
<evidence type="ECO:0000256" key="9">
    <source>
        <dbReference type="ARBA" id="ARBA00022845"/>
    </source>
</evidence>
<dbReference type="GO" id="GO:0006412">
    <property type="term" value="P:translation"/>
    <property type="evidence" value="ECO:0007669"/>
    <property type="project" value="UniProtKB-KW"/>
</dbReference>
<dbReference type="InterPro" id="IPR017871">
    <property type="entry name" value="ABC_transporter-like_CS"/>
</dbReference>
<dbReference type="FunFam" id="3.40.50.300:FF:000011">
    <property type="entry name" value="Putative ABC transporter ATP-binding component"/>
    <property type="match status" value="1"/>
</dbReference>
<dbReference type="Pfam" id="PF16326">
    <property type="entry name" value="ABC_tran_CTD"/>
    <property type="match status" value="1"/>
</dbReference>
<dbReference type="PROSITE" id="PS00211">
    <property type="entry name" value="ABC_TRANSPORTER_1"/>
    <property type="match status" value="2"/>
</dbReference>
<keyword evidence="3" id="KW-0820">tRNA-binding</keyword>
<dbReference type="InterPro" id="IPR037118">
    <property type="entry name" value="Val-tRNA_synth_C_sf"/>
</dbReference>
<evidence type="ECO:0000256" key="11">
    <source>
        <dbReference type="ARBA" id="ARBA00022917"/>
    </source>
</evidence>
<dbReference type="Gene3D" id="3.40.50.300">
    <property type="entry name" value="P-loop containing nucleotide triphosphate hydrolases"/>
    <property type="match status" value="2"/>
</dbReference>
<evidence type="ECO:0000256" key="5">
    <source>
        <dbReference type="ARBA" id="ARBA00022737"/>
    </source>
</evidence>
<evidence type="ECO:0000256" key="6">
    <source>
        <dbReference type="ARBA" id="ARBA00022741"/>
    </source>
</evidence>
<gene>
    <name evidence="14" type="ORF">CF394_03975</name>
</gene>
<keyword evidence="11" id="KW-0648">Protein biosynthesis</keyword>
<evidence type="ECO:0000256" key="7">
    <source>
        <dbReference type="ARBA" id="ARBA00022801"/>
    </source>
</evidence>
<evidence type="ECO:0000256" key="10">
    <source>
        <dbReference type="ARBA" id="ARBA00022884"/>
    </source>
</evidence>
<dbReference type="SUPFAM" id="SSF52540">
    <property type="entry name" value="P-loop containing nucleoside triphosphate hydrolases"/>
    <property type="match status" value="2"/>
</dbReference>
<keyword evidence="6" id="KW-0547">Nucleotide-binding</keyword>
<dbReference type="InterPro" id="IPR032781">
    <property type="entry name" value="ABC_tran_Xtn"/>
</dbReference>
<dbReference type="InterPro" id="IPR051309">
    <property type="entry name" value="ABCF_ATPase"/>
</dbReference>
<dbReference type="Pfam" id="PF12848">
    <property type="entry name" value="ABC_tran_Xtn"/>
    <property type="match status" value="1"/>
</dbReference>
<dbReference type="FunFam" id="3.40.50.300:FF:000183">
    <property type="entry name" value="ABC transporter ATP-binding protein yjjK"/>
    <property type="match status" value="1"/>
</dbReference>
<feature type="coiled-coil region" evidence="12">
    <location>
        <begin position="565"/>
        <end position="616"/>
    </location>
</feature>
<dbReference type="OrthoDB" id="9760950at2"/>
<reference evidence="14 15" key="1">
    <citation type="submission" date="2017-07" db="EMBL/GenBank/DDBJ databases">
        <title>Tetzosporium hominis gen.nov. sp.nov.</title>
        <authorList>
            <person name="Tetz G."/>
            <person name="Tetz V."/>
        </authorList>
    </citation>
    <scope>NUCLEOTIDE SEQUENCE [LARGE SCALE GENOMIC DNA]</scope>
    <source>
        <strain evidence="14 15">VT-49</strain>
    </source>
</reference>
<dbReference type="InterPro" id="IPR027417">
    <property type="entry name" value="P-loop_NTPase"/>
</dbReference>
<evidence type="ECO:0000256" key="4">
    <source>
        <dbReference type="ARBA" id="ARBA00022730"/>
    </source>
</evidence>
<dbReference type="GO" id="GO:0003677">
    <property type="term" value="F:DNA binding"/>
    <property type="evidence" value="ECO:0007669"/>
    <property type="project" value="InterPro"/>
</dbReference>
<comment type="similarity">
    <text evidence="1">Belongs to the ABC transporter superfamily. ABCF family. Translational throttle EttA subfamily.</text>
</comment>
<feature type="domain" description="ABC transporter" evidence="13">
    <location>
        <begin position="4"/>
        <end position="256"/>
    </location>
</feature>
<dbReference type="EMBL" id="NOKQ01000187">
    <property type="protein sequence ID" value="OZS78706.1"/>
    <property type="molecule type" value="Genomic_DNA"/>
</dbReference>
<dbReference type="InterPro" id="IPR032524">
    <property type="entry name" value="ABC_tran_C"/>
</dbReference>
<evidence type="ECO:0000313" key="14">
    <source>
        <dbReference type="EMBL" id="OZS78706.1"/>
    </source>
</evidence>
<dbReference type="GO" id="GO:0005524">
    <property type="term" value="F:ATP binding"/>
    <property type="evidence" value="ECO:0007669"/>
    <property type="project" value="UniProtKB-KW"/>
</dbReference>
<dbReference type="PANTHER" id="PTHR42855:SF1">
    <property type="entry name" value="ABC TRANSPORTER DOMAIN-CONTAINING PROTEIN"/>
    <property type="match status" value="1"/>
</dbReference>
<feature type="domain" description="ABC transporter" evidence="13">
    <location>
        <begin position="320"/>
        <end position="538"/>
    </location>
</feature>
<keyword evidence="10" id="KW-0694">RNA-binding</keyword>
<dbReference type="AlphaFoldDB" id="A0A264W543"/>
<keyword evidence="8 14" id="KW-0067">ATP-binding</keyword>
<protein>
    <submittedName>
        <fullName evidence="14">Multidrug ABC transporter ATP-binding protein</fullName>
    </submittedName>
</protein>
<dbReference type="GO" id="GO:0006417">
    <property type="term" value="P:regulation of translation"/>
    <property type="evidence" value="ECO:0007669"/>
    <property type="project" value="UniProtKB-KW"/>
</dbReference>
<keyword evidence="4" id="KW-0699">rRNA-binding</keyword>
<evidence type="ECO:0000259" key="13">
    <source>
        <dbReference type="PROSITE" id="PS50893"/>
    </source>
</evidence>
<accession>A0A264W543</accession>
<dbReference type="Proteomes" id="UP000217065">
    <property type="component" value="Unassembled WGS sequence"/>
</dbReference>
<dbReference type="GO" id="GO:0000049">
    <property type="term" value="F:tRNA binding"/>
    <property type="evidence" value="ECO:0007669"/>
    <property type="project" value="UniProtKB-KW"/>
</dbReference>
<keyword evidence="7" id="KW-0378">Hydrolase</keyword>
<proteinExistence type="inferred from homology"/>
<dbReference type="GO" id="GO:0016887">
    <property type="term" value="F:ATP hydrolysis activity"/>
    <property type="evidence" value="ECO:0007669"/>
    <property type="project" value="InterPro"/>
</dbReference>
<dbReference type="InterPro" id="IPR003439">
    <property type="entry name" value="ABC_transporter-like_ATP-bd"/>
</dbReference>
<keyword evidence="9" id="KW-0810">Translation regulation</keyword>
<organism evidence="14 15">
    <name type="scientific">Tetzosporium hominis</name>
    <dbReference type="NCBI Taxonomy" id="2020506"/>
    <lineage>
        <taxon>Bacteria</taxon>
        <taxon>Bacillati</taxon>
        <taxon>Bacillota</taxon>
        <taxon>Bacilli</taxon>
        <taxon>Bacillales</taxon>
        <taxon>Caryophanaceae</taxon>
        <taxon>Tetzosporium</taxon>
    </lineage>
</organism>
<dbReference type="CDD" id="cd03221">
    <property type="entry name" value="ABCF_EF-3"/>
    <property type="match status" value="2"/>
</dbReference>
<dbReference type="Gene3D" id="1.10.287.380">
    <property type="entry name" value="Valyl-tRNA synthetase, C-terminal domain"/>
    <property type="match status" value="1"/>
</dbReference>
<evidence type="ECO:0000256" key="3">
    <source>
        <dbReference type="ARBA" id="ARBA00022555"/>
    </source>
</evidence>
<evidence type="ECO:0000256" key="8">
    <source>
        <dbReference type="ARBA" id="ARBA00022840"/>
    </source>
</evidence>
<dbReference type="SMART" id="SM00382">
    <property type="entry name" value="AAA"/>
    <property type="match status" value="2"/>
</dbReference>
<name>A0A264W543_9BACL</name>
<evidence type="ECO:0000256" key="2">
    <source>
        <dbReference type="ARBA" id="ARBA00022490"/>
    </source>
</evidence>
<keyword evidence="12" id="KW-0175">Coiled coil</keyword>
<comment type="caution">
    <text evidence="14">The sequence shown here is derived from an EMBL/GenBank/DDBJ whole genome shotgun (WGS) entry which is preliminary data.</text>
</comment>
<keyword evidence="5" id="KW-0677">Repeat</keyword>
<dbReference type="Pfam" id="PF00005">
    <property type="entry name" value="ABC_tran"/>
    <property type="match status" value="2"/>
</dbReference>
<dbReference type="PROSITE" id="PS50893">
    <property type="entry name" value="ABC_TRANSPORTER_2"/>
    <property type="match status" value="2"/>
</dbReference>
<dbReference type="PANTHER" id="PTHR42855">
    <property type="entry name" value="ABC TRANSPORTER ATP-BINDING SUBUNIT"/>
    <property type="match status" value="1"/>
</dbReference>
<evidence type="ECO:0000256" key="12">
    <source>
        <dbReference type="SAM" id="Coils"/>
    </source>
</evidence>
<dbReference type="InterPro" id="IPR003593">
    <property type="entry name" value="AAA+_ATPase"/>
</dbReference>
<evidence type="ECO:0000256" key="1">
    <source>
        <dbReference type="ARBA" id="ARBA00005868"/>
    </source>
</evidence>
<dbReference type="GO" id="GO:0019843">
    <property type="term" value="F:rRNA binding"/>
    <property type="evidence" value="ECO:0007669"/>
    <property type="project" value="UniProtKB-KW"/>
</dbReference>